<dbReference type="Proteomes" id="UP001139485">
    <property type="component" value="Unassembled WGS sequence"/>
</dbReference>
<keyword evidence="3" id="KW-1185">Reference proteome</keyword>
<evidence type="ECO:0000313" key="2">
    <source>
        <dbReference type="EMBL" id="MCM0622197.1"/>
    </source>
</evidence>
<feature type="region of interest" description="Disordered" evidence="1">
    <location>
        <begin position="127"/>
        <end position="151"/>
    </location>
</feature>
<comment type="caution">
    <text evidence="2">The sequence shown here is derived from an EMBL/GenBank/DDBJ whole genome shotgun (WGS) entry which is preliminary data.</text>
</comment>
<dbReference type="EMBL" id="JAMOIL010000030">
    <property type="protein sequence ID" value="MCM0622197.1"/>
    <property type="molecule type" value="Genomic_DNA"/>
</dbReference>
<protein>
    <submittedName>
        <fullName evidence="2">Uncharacterized protein</fullName>
    </submittedName>
</protein>
<proteinExistence type="predicted"/>
<reference evidence="2" key="1">
    <citation type="submission" date="2022-05" db="EMBL/GenBank/DDBJ databases">
        <authorList>
            <person name="Tuo L."/>
        </authorList>
    </citation>
    <scope>NUCLEOTIDE SEQUENCE</scope>
    <source>
        <strain evidence="2">BSK12Z-4</strain>
    </source>
</reference>
<dbReference type="RefSeq" id="WP_250828458.1">
    <property type="nucleotide sequence ID" value="NZ_JAMOIL010000030.1"/>
</dbReference>
<organism evidence="2 3">
    <name type="scientific">Nocardioides bruguierae</name>
    <dbReference type="NCBI Taxonomy" id="2945102"/>
    <lineage>
        <taxon>Bacteria</taxon>
        <taxon>Bacillati</taxon>
        <taxon>Actinomycetota</taxon>
        <taxon>Actinomycetes</taxon>
        <taxon>Propionibacteriales</taxon>
        <taxon>Nocardioidaceae</taxon>
        <taxon>Nocardioides</taxon>
    </lineage>
</organism>
<evidence type="ECO:0000256" key="1">
    <source>
        <dbReference type="SAM" id="MobiDB-lite"/>
    </source>
</evidence>
<dbReference type="AlphaFoldDB" id="A0A9X2DA91"/>
<name>A0A9X2DA91_9ACTN</name>
<accession>A0A9X2DA91</accession>
<sequence>MTRVPDLLVVTNADGTRSGRCECGVPVGVVPAGGSLDVLAREHAQHLLTEPCLVASPERVRAPRRLPGTGKACTRCGGEIMWAQTRADEHGAGSWVPLDPVEHPLGRVAVIPVARGVIHARKLAADEQHDPSVELQGRSHFTTCPADPRNQ</sequence>
<gene>
    <name evidence="2" type="ORF">M8330_18040</name>
</gene>
<evidence type="ECO:0000313" key="3">
    <source>
        <dbReference type="Proteomes" id="UP001139485"/>
    </source>
</evidence>